<evidence type="ECO:0000256" key="4">
    <source>
        <dbReference type="ARBA" id="ARBA00023187"/>
    </source>
</evidence>
<dbReference type="InterPro" id="IPR045347">
    <property type="entry name" value="HIND"/>
</dbReference>
<dbReference type="PANTHER" id="PTHR14152">
    <property type="entry name" value="SQUAMOUS CELL CARCINOMA ANTIGEN RECOGNISED BY CYTOTOXIC T LYMPHOCYTES"/>
    <property type="match status" value="1"/>
</dbReference>
<dbReference type="GO" id="GO:0000481">
    <property type="term" value="P:maturation of 5S rRNA"/>
    <property type="evidence" value="ECO:0007669"/>
    <property type="project" value="TreeGrafter"/>
</dbReference>
<dbReference type="GO" id="GO:0046540">
    <property type="term" value="C:U4/U6 x U5 tri-snRNP complex"/>
    <property type="evidence" value="ECO:0007669"/>
    <property type="project" value="InterPro"/>
</dbReference>
<organism evidence="7 8">
    <name type="scientific">Actinomortierella ambigua</name>
    <dbReference type="NCBI Taxonomy" id="1343610"/>
    <lineage>
        <taxon>Eukaryota</taxon>
        <taxon>Fungi</taxon>
        <taxon>Fungi incertae sedis</taxon>
        <taxon>Mucoromycota</taxon>
        <taxon>Mortierellomycotina</taxon>
        <taxon>Mortierellomycetes</taxon>
        <taxon>Mortierellales</taxon>
        <taxon>Mortierellaceae</taxon>
        <taxon>Actinomortierella</taxon>
    </lineage>
</organism>
<feature type="region of interest" description="Disordered" evidence="6">
    <location>
        <begin position="297"/>
        <end position="335"/>
    </location>
</feature>
<feature type="region of interest" description="Disordered" evidence="6">
    <location>
        <begin position="19"/>
        <end position="53"/>
    </location>
</feature>
<dbReference type="Pfam" id="PF03343">
    <property type="entry name" value="SART-1"/>
    <property type="match status" value="1"/>
</dbReference>
<dbReference type="InterPro" id="IPR005011">
    <property type="entry name" value="SNU66/SART1"/>
</dbReference>
<feature type="compositionally biased region" description="Basic and acidic residues" evidence="6">
    <location>
        <begin position="480"/>
        <end position="490"/>
    </location>
</feature>
<evidence type="ECO:0000256" key="2">
    <source>
        <dbReference type="ARBA" id="ARBA00006076"/>
    </source>
</evidence>
<gene>
    <name evidence="7" type="ORF">DFQ27_009224</name>
</gene>
<evidence type="ECO:0000313" key="8">
    <source>
        <dbReference type="Proteomes" id="UP000807716"/>
    </source>
</evidence>
<evidence type="ECO:0000256" key="1">
    <source>
        <dbReference type="ARBA" id="ARBA00004123"/>
    </source>
</evidence>
<dbReference type="GO" id="GO:0045292">
    <property type="term" value="P:mRNA cis splicing, via spliceosome"/>
    <property type="evidence" value="ECO:0007669"/>
    <property type="project" value="TreeGrafter"/>
</dbReference>
<dbReference type="Pfam" id="PF19252">
    <property type="entry name" value="HIND"/>
    <property type="match status" value="1"/>
</dbReference>
<keyword evidence="5" id="KW-0539">Nucleus</keyword>
<feature type="region of interest" description="Disordered" evidence="6">
    <location>
        <begin position="420"/>
        <end position="495"/>
    </location>
</feature>
<sequence>MSEISASIEETNKIRAALGLKPLKAGPGTSKEGQAEKNLTQHKEEEARKARESEIKAKIAKSKYKRDLQKTLAGKSLGETDGDEDDTAKLDVHEWTMRLRQREKDAAARRARELQEMDDAYQQEPQQSYDEGQLTGLRVGHDMSDFVEGEERILTLKDARILEENDEDGDELINIQMSEQKRLQTNLENKKKSKQPVYNAYDDDEFTVGKKKNILSQYDEVLGEETKAEGFVIGKKLTRRQGVETNGALGGVPGGGAVDARERMLEKLKASAVDLSYTKNQLGQDYYTKEEVEVTFKKSKKKKKSRTRKTEGNNWDNDDGGGDDNGDAMEVEPPTPLDISELNFVDDDDLQASLAKTRRLATKKSVKKLTPEDIAKNLASQAMAIDTNNEEAAPGGLVISDVSEFVSNLSSASAQAPVVAPTPAPVMSNASPTADAPSVKRTTVDDVEDEDEEMAEPDRARTRAVSEEAEGASSNNKDGSSAEEKDHPLDDEPVVSRGLGATLAMLKSRGMFGTETAEQNALAEKRAKRAKFLAEQKLEEARTTRELEGAKLRDRERHRERAGRGMNEREQRERDYEKERREQQMLDRRTERMRDYEPDIQLKYLDDEGHELNTKDAFRHLSHKFHGKAPGKMKTEKRMKKLEEEKRMMSMTATDTPLNMAMATQERLKASGQAHLVLAVGNRNLVPSSSTDAITGTASTLRTSSASSSSATKGSTIGGTISTFVSQTSTASTAISGVNAPNREKVAFGLKRKAEAAAGSETVPKRSREQ</sequence>
<evidence type="ECO:0000256" key="5">
    <source>
        <dbReference type="ARBA" id="ARBA00023242"/>
    </source>
</evidence>
<feature type="compositionally biased region" description="Acidic residues" evidence="6">
    <location>
        <begin position="316"/>
        <end position="330"/>
    </location>
</feature>
<keyword evidence="8" id="KW-1185">Reference proteome</keyword>
<comment type="similarity">
    <text evidence="2">Belongs to the SNU66/SART1 family.</text>
</comment>
<feature type="compositionally biased region" description="Basic and acidic residues" evidence="6">
    <location>
        <begin position="456"/>
        <end position="466"/>
    </location>
</feature>
<feature type="region of interest" description="Disordered" evidence="6">
    <location>
        <begin position="751"/>
        <end position="770"/>
    </location>
</feature>
<keyword evidence="3" id="KW-0507">mRNA processing</keyword>
<comment type="subcellular location">
    <subcellularLocation>
        <location evidence="1">Nucleus</location>
    </subcellularLocation>
</comment>
<name>A0A9P6PRT1_9FUNG</name>
<comment type="caution">
    <text evidence="7">The sequence shown here is derived from an EMBL/GenBank/DDBJ whole genome shotgun (WGS) entry which is preliminary data.</text>
</comment>
<evidence type="ECO:0000256" key="3">
    <source>
        <dbReference type="ARBA" id="ARBA00022664"/>
    </source>
</evidence>
<accession>A0A9P6PRT1</accession>
<dbReference type="AlphaFoldDB" id="A0A9P6PRT1"/>
<reference evidence="7" key="1">
    <citation type="journal article" date="2020" name="Fungal Divers.">
        <title>Resolving the Mortierellaceae phylogeny through synthesis of multi-gene phylogenetics and phylogenomics.</title>
        <authorList>
            <person name="Vandepol N."/>
            <person name="Liber J."/>
            <person name="Desiro A."/>
            <person name="Na H."/>
            <person name="Kennedy M."/>
            <person name="Barry K."/>
            <person name="Grigoriev I.V."/>
            <person name="Miller A.N."/>
            <person name="O'Donnell K."/>
            <person name="Stajich J.E."/>
            <person name="Bonito G."/>
        </authorList>
    </citation>
    <scope>NUCLEOTIDE SEQUENCE</scope>
    <source>
        <strain evidence="7">BC1065</strain>
    </source>
</reference>
<feature type="compositionally biased region" description="Acidic residues" evidence="6">
    <location>
        <begin position="445"/>
        <end position="455"/>
    </location>
</feature>
<feature type="compositionally biased region" description="Basic residues" evidence="6">
    <location>
        <begin position="297"/>
        <end position="307"/>
    </location>
</feature>
<evidence type="ECO:0008006" key="9">
    <source>
        <dbReference type="Google" id="ProtNLM"/>
    </source>
</evidence>
<dbReference type="OrthoDB" id="5583at2759"/>
<dbReference type="Proteomes" id="UP000807716">
    <property type="component" value="Unassembled WGS sequence"/>
</dbReference>
<feature type="compositionally biased region" description="Basic and acidic residues" evidence="6">
    <location>
        <begin position="33"/>
        <end position="53"/>
    </location>
</feature>
<protein>
    <recommendedName>
        <fullName evidence="9">SART-1 protein</fullName>
    </recommendedName>
</protein>
<dbReference type="EMBL" id="JAAAJB010000824">
    <property type="protein sequence ID" value="KAG0250745.1"/>
    <property type="molecule type" value="Genomic_DNA"/>
</dbReference>
<feature type="region of interest" description="Disordered" evidence="6">
    <location>
        <begin position="554"/>
        <end position="588"/>
    </location>
</feature>
<proteinExistence type="inferred from homology"/>
<keyword evidence="4" id="KW-0508">mRNA splicing</keyword>
<evidence type="ECO:0000256" key="6">
    <source>
        <dbReference type="SAM" id="MobiDB-lite"/>
    </source>
</evidence>
<dbReference type="PANTHER" id="PTHR14152:SF5">
    <property type="entry name" value="U4_U6.U5 TRI-SNRNP-ASSOCIATED PROTEIN 1"/>
    <property type="match status" value="1"/>
</dbReference>
<evidence type="ECO:0000313" key="7">
    <source>
        <dbReference type="EMBL" id="KAG0250745.1"/>
    </source>
</evidence>